<dbReference type="PANTHER" id="PTHR43549">
    <property type="entry name" value="MULTIDRUG RESISTANCE PROTEIN YPNP-RELATED"/>
    <property type="match status" value="1"/>
</dbReference>
<feature type="transmembrane region" description="Helical" evidence="7">
    <location>
        <begin position="358"/>
        <end position="379"/>
    </location>
</feature>
<dbReference type="PIRSF" id="PIRSF006603">
    <property type="entry name" value="DinF"/>
    <property type="match status" value="1"/>
</dbReference>
<evidence type="ECO:0000256" key="1">
    <source>
        <dbReference type="ARBA" id="ARBA00004651"/>
    </source>
</evidence>
<feature type="transmembrane region" description="Helical" evidence="7">
    <location>
        <begin position="96"/>
        <end position="117"/>
    </location>
</feature>
<feature type="transmembrane region" description="Helical" evidence="7">
    <location>
        <begin position="284"/>
        <end position="304"/>
    </location>
</feature>
<proteinExistence type="predicted"/>
<feature type="transmembrane region" description="Helical" evidence="7">
    <location>
        <begin position="316"/>
        <end position="338"/>
    </location>
</feature>
<dbReference type="EMBL" id="DVJS01000171">
    <property type="protein sequence ID" value="HIS97702.1"/>
    <property type="molecule type" value="Genomic_DNA"/>
</dbReference>
<sequence>MTVDTRGDLTAGAPGRKLLEFALPILIINLLQAVYNVADMVILGQVTGAAGMSAVGTAGQVTNVVLVIVVAVANGGAAMMGGHFGRGRYGEIRRLLSTMLGFVLIAALVLTVLVIAACRPILRFLNTPDESFAGAVQYLMICMCGTVVVYGYNAFYSLLRAIGESRVPMLIMLCTTVENVLLDLVFIALFRLGAAGAAIATVLSQLTSAVLICRHVCGIGYFSLRRGSVRLEAEVLRGLLRISAPQIVQMVLTNTSFLLINGLINVFDVDHSAAAAAVTKIWNLTVLAGQALMAAMISMTAQNLAKGEYRRILRALYTGCAAAAAIGGVFTLLCELIPGFVLSLFTKESPVIAAGISYLRYFAIGFMAENVMFCLFGTLTGSGHTLVPMCCAIVTSYLVRYLFALVLSRYSPLGFDGIAIVYSLAPFISAGICTCYIAGGRWK</sequence>
<dbReference type="NCBIfam" id="TIGR00797">
    <property type="entry name" value="matE"/>
    <property type="match status" value="1"/>
</dbReference>
<dbReference type="CDD" id="cd13138">
    <property type="entry name" value="MATE_yoeA_like"/>
    <property type="match status" value="1"/>
</dbReference>
<gene>
    <name evidence="8" type="ORF">IAD42_06985</name>
</gene>
<dbReference type="PANTHER" id="PTHR43549:SF3">
    <property type="entry name" value="MULTIDRUG RESISTANCE PROTEIN YPNP-RELATED"/>
    <property type="match status" value="1"/>
</dbReference>
<dbReference type="GO" id="GO:0015297">
    <property type="term" value="F:antiporter activity"/>
    <property type="evidence" value="ECO:0007669"/>
    <property type="project" value="InterPro"/>
</dbReference>
<feature type="transmembrane region" description="Helical" evidence="7">
    <location>
        <begin position="386"/>
        <end position="407"/>
    </location>
</feature>
<evidence type="ECO:0000256" key="5">
    <source>
        <dbReference type="ARBA" id="ARBA00022989"/>
    </source>
</evidence>
<comment type="caution">
    <text evidence="8">The sequence shown here is derived from an EMBL/GenBank/DDBJ whole genome shotgun (WGS) entry which is preliminary data.</text>
</comment>
<feature type="transmembrane region" description="Helical" evidence="7">
    <location>
        <begin position="137"/>
        <end position="159"/>
    </location>
</feature>
<evidence type="ECO:0000313" key="9">
    <source>
        <dbReference type="Proteomes" id="UP000886876"/>
    </source>
</evidence>
<dbReference type="AlphaFoldDB" id="A0A9D1G657"/>
<dbReference type="Proteomes" id="UP000886876">
    <property type="component" value="Unassembled WGS sequence"/>
</dbReference>
<dbReference type="InterPro" id="IPR052031">
    <property type="entry name" value="Membrane_Transporter-Flippase"/>
</dbReference>
<dbReference type="GO" id="GO:0005886">
    <property type="term" value="C:plasma membrane"/>
    <property type="evidence" value="ECO:0007669"/>
    <property type="project" value="UniProtKB-SubCell"/>
</dbReference>
<feature type="transmembrane region" description="Helical" evidence="7">
    <location>
        <begin position="180"/>
        <end position="200"/>
    </location>
</feature>
<comment type="subcellular location">
    <subcellularLocation>
        <location evidence="1">Cell membrane</location>
        <topology evidence="1">Multi-pass membrane protein</topology>
    </subcellularLocation>
</comment>
<reference evidence="8" key="2">
    <citation type="journal article" date="2021" name="PeerJ">
        <title>Extensive microbial diversity within the chicken gut microbiome revealed by metagenomics and culture.</title>
        <authorList>
            <person name="Gilroy R."/>
            <person name="Ravi A."/>
            <person name="Getino M."/>
            <person name="Pursley I."/>
            <person name="Horton D.L."/>
            <person name="Alikhan N.F."/>
            <person name="Baker D."/>
            <person name="Gharbi K."/>
            <person name="Hall N."/>
            <person name="Watson M."/>
            <person name="Adriaenssens E.M."/>
            <person name="Foster-Nyarko E."/>
            <person name="Jarju S."/>
            <person name="Secka A."/>
            <person name="Antonio M."/>
            <person name="Oren A."/>
            <person name="Chaudhuri R.R."/>
            <person name="La Ragione R."/>
            <person name="Hildebrand F."/>
            <person name="Pallen M.J."/>
        </authorList>
    </citation>
    <scope>NUCLEOTIDE SEQUENCE</scope>
    <source>
        <strain evidence="8">ChiHecec3B27-6122</strain>
    </source>
</reference>
<dbReference type="Pfam" id="PF01554">
    <property type="entry name" value="MatE"/>
    <property type="match status" value="2"/>
</dbReference>
<name>A0A9D1G657_9FIRM</name>
<dbReference type="GO" id="GO:0042910">
    <property type="term" value="F:xenobiotic transmembrane transporter activity"/>
    <property type="evidence" value="ECO:0007669"/>
    <property type="project" value="InterPro"/>
</dbReference>
<dbReference type="InterPro" id="IPR048279">
    <property type="entry name" value="MdtK-like"/>
</dbReference>
<evidence type="ECO:0000256" key="7">
    <source>
        <dbReference type="SAM" id="Phobius"/>
    </source>
</evidence>
<feature type="transmembrane region" description="Helical" evidence="7">
    <location>
        <begin position="64"/>
        <end position="84"/>
    </location>
</feature>
<dbReference type="InterPro" id="IPR002528">
    <property type="entry name" value="MATE_fam"/>
</dbReference>
<evidence type="ECO:0000256" key="6">
    <source>
        <dbReference type="ARBA" id="ARBA00023136"/>
    </source>
</evidence>
<keyword evidence="4 7" id="KW-0812">Transmembrane</keyword>
<evidence type="ECO:0000256" key="4">
    <source>
        <dbReference type="ARBA" id="ARBA00022692"/>
    </source>
</evidence>
<protein>
    <submittedName>
        <fullName evidence="8">MATE family efflux transporter</fullName>
    </submittedName>
</protein>
<keyword evidence="5 7" id="KW-1133">Transmembrane helix</keyword>
<keyword evidence="3" id="KW-1003">Cell membrane</keyword>
<feature type="transmembrane region" description="Helical" evidence="7">
    <location>
        <begin position="419"/>
        <end position="439"/>
    </location>
</feature>
<evidence type="ECO:0000256" key="2">
    <source>
        <dbReference type="ARBA" id="ARBA00022448"/>
    </source>
</evidence>
<keyword evidence="6 7" id="KW-0472">Membrane</keyword>
<organism evidence="8 9">
    <name type="scientific">Candidatus Scatomorpha pullistercoris</name>
    <dbReference type="NCBI Taxonomy" id="2840929"/>
    <lineage>
        <taxon>Bacteria</taxon>
        <taxon>Bacillati</taxon>
        <taxon>Bacillota</taxon>
        <taxon>Clostridia</taxon>
        <taxon>Eubacteriales</taxon>
        <taxon>Candidatus Scatomorpha</taxon>
    </lineage>
</organism>
<feature type="transmembrane region" description="Helical" evidence="7">
    <location>
        <begin position="21"/>
        <end position="44"/>
    </location>
</feature>
<evidence type="ECO:0000313" key="8">
    <source>
        <dbReference type="EMBL" id="HIS97702.1"/>
    </source>
</evidence>
<keyword evidence="2" id="KW-0813">Transport</keyword>
<reference evidence="8" key="1">
    <citation type="submission" date="2020-10" db="EMBL/GenBank/DDBJ databases">
        <authorList>
            <person name="Gilroy R."/>
        </authorList>
    </citation>
    <scope>NUCLEOTIDE SEQUENCE</scope>
    <source>
        <strain evidence="8">ChiHecec3B27-6122</strain>
    </source>
</reference>
<evidence type="ECO:0000256" key="3">
    <source>
        <dbReference type="ARBA" id="ARBA00022475"/>
    </source>
</evidence>
<accession>A0A9D1G657</accession>